<dbReference type="GO" id="GO:0015421">
    <property type="term" value="F:ABC-type oligopeptide transporter activity"/>
    <property type="evidence" value="ECO:0007669"/>
    <property type="project" value="TreeGrafter"/>
</dbReference>
<feature type="domain" description="ABC transmembrane type-1" evidence="11">
    <location>
        <begin position="65"/>
        <end position="347"/>
    </location>
</feature>
<dbReference type="Gene3D" id="3.40.50.300">
    <property type="entry name" value="P-loop containing nucleotide triphosphate hydrolases"/>
    <property type="match status" value="1"/>
</dbReference>
<dbReference type="SUPFAM" id="SSF90123">
    <property type="entry name" value="ABC transporter transmembrane region"/>
    <property type="match status" value="1"/>
</dbReference>
<dbReference type="PANTHER" id="PTHR43394:SF1">
    <property type="entry name" value="ATP-BINDING CASSETTE SUB-FAMILY B MEMBER 10, MITOCHONDRIAL"/>
    <property type="match status" value="1"/>
</dbReference>
<evidence type="ECO:0000256" key="9">
    <source>
        <dbReference type="SAM" id="Phobius"/>
    </source>
</evidence>
<dbReference type="InterPro" id="IPR036640">
    <property type="entry name" value="ABC1_TM_sf"/>
</dbReference>
<evidence type="ECO:0000259" key="10">
    <source>
        <dbReference type="PROSITE" id="PS50893"/>
    </source>
</evidence>
<dbReference type="InterPro" id="IPR003439">
    <property type="entry name" value="ABC_transporter-like_ATP-bd"/>
</dbReference>
<dbReference type="Pfam" id="PF00664">
    <property type="entry name" value="ABC_membrane"/>
    <property type="match status" value="1"/>
</dbReference>
<dbReference type="SMART" id="SM00382">
    <property type="entry name" value="AAA"/>
    <property type="match status" value="1"/>
</dbReference>
<feature type="transmembrane region" description="Helical" evidence="9">
    <location>
        <begin position="286"/>
        <end position="308"/>
    </location>
</feature>
<keyword evidence="5 12" id="KW-0067">ATP-binding</keyword>
<accession>A0A7X3LUI8</accession>
<reference evidence="12 13" key="1">
    <citation type="submission" date="2019-12" db="EMBL/GenBank/DDBJ databases">
        <authorList>
            <person name="Li M."/>
        </authorList>
    </citation>
    <scope>NUCLEOTIDE SEQUENCE [LARGE SCALE GENOMIC DNA]</scope>
    <source>
        <strain evidence="12 13">GBMRC 2046</strain>
    </source>
</reference>
<dbReference type="SUPFAM" id="SSF52540">
    <property type="entry name" value="P-loop containing nucleoside triphosphate hydrolases"/>
    <property type="match status" value="1"/>
</dbReference>
<dbReference type="Proteomes" id="UP000433101">
    <property type="component" value="Unassembled WGS sequence"/>
</dbReference>
<dbReference type="InterPro" id="IPR039421">
    <property type="entry name" value="Type_1_exporter"/>
</dbReference>
<keyword evidence="13" id="KW-1185">Reference proteome</keyword>
<feature type="domain" description="ABC transporter" evidence="10">
    <location>
        <begin position="382"/>
        <end position="618"/>
    </location>
</feature>
<organism evidence="12 13">
    <name type="scientific">Stappia sediminis</name>
    <dbReference type="NCBI Taxonomy" id="2692190"/>
    <lineage>
        <taxon>Bacteria</taxon>
        <taxon>Pseudomonadati</taxon>
        <taxon>Pseudomonadota</taxon>
        <taxon>Alphaproteobacteria</taxon>
        <taxon>Hyphomicrobiales</taxon>
        <taxon>Stappiaceae</taxon>
        <taxon>Stappia</taxon>
    </lineage>
</organism>
<dbReference type="GO" id="GO:0005886">
    <property type="term" value="C:plasma membrane"/>
    <property type="evidence" value="ECO:0007669"/>
    <property type="project" value="UniProtKB-SubCell"/>
</dbReference>
<dbReference type="GO" id="GO:0016887">
    <property type="term" value="F:ATP hydrolysis activity"/>
    <property type="evidence" value="ECO:0007669"/>
    <property type="project" value="InterPro"/>
</dbReference>
<evidence type="ECO:0000256" key="4">
    <source>
        <dbReference type="ARBA" id="ARBA00022741"/>
    </source>
</evidence>
<evidence type="ECO:0000313" key="12">
    <source>
        <dbReference type="EMBL" id="MXN65367.1"/>
    </source>
</evidence>
<keyword evidence="3 9" id="KW-0812">Transmembrane</keyword>
<dbReference type="EMBL" id="WUMV01000003">
    <property type="protein sequence ID" value="MXN65367.1"/>
    <property type="molecule type" value="Genomic_DNA"/>
</dbReference>
<keyword evidence="4" id="KW-0547">Nucleotide-binding</keyword>
<evidence type="ECO:0000256" key="1">
    <source>
        <dbReference type="ARBA" id="ARBA00004651"/>
    </source>
</evidence>
<dbReference type="NCBIfam" id="TIGR02204">
    <property type="entry name" value="MsbA_rel"/>
    <property type="match status" value="1"/>
</dbReference>
<comment type="similarity">
    <text evidence="2">Belongs to the ABC transporter superfamily.</text>
</comment>
<dbReference type="InterPro" id="IPR027417">
    <property type="entry name" value="P-loop_NTPase"/>
</dbReference>
<dbReference type="PROSITE" id="PS50929">
    <property type="entry name" value="ABC_TM1F"/>
    <property type="match status" value="1"/>
</dbReference>
<dbReference type="AlphaFoldDB" id="A0A7X3LUI8"/>
<dbReference type="InterPro" id="IPR003593">
    <property type="entry name" value="AAA+_ATPase"/>
</dbReference>
<evidence type="ECO:0000256" key="6">
    <source>
        <dbReference type="ARBA" id="ARBA00022989"/>
    </source>
</evidence>
<evidence type="ECO:0000256" key="3">
    <source>
        <dbReference type="ARBA" id="ARBA00022692"/>
    </source>
</evidence>
<feature type="transmembrane region" description="Helical" evidence="9">
    <location>
        <begin position="204"/>
        <end position="222"/>
    </location>
</feature>
<dbReference type="InterPro" id="IPR011918">
    <property type="entry name" value="ABC_MsbA_ATP-bd"/>
</dbReference>
<dbReference type="PANTHER" id="PTHR43394">
    <property type="entry name" value="ATP-DEPENDENT PERMEASE MDL1, MITOCHONDRIAL"/>
    <property type="match status" value="1"/>
</dbReference>
<sequence length="637" mass="67658">MNRFAAASLEAAICYSSGQLEIDSKREFKLARYGSESSPDAPRSRSVRPLAALAPYLARYKPRVAAALFALLGAAATTLVLPIAIRRMIDNGFGTDDPALINNYFSVLIVVVAALASFSALRYYLVTSLGERIVADVRADVFSHLTRLSPAFFDQAKSGEMVSRLTADTTQVKSAVGASASIAMRNLVMFLGASSMMVVTSPRLSLVVLGAIPIIVLPLIAFGRSVRRKSRHAQDTLADASAYASEAIGAIRTLQAFTNEGHASRRFTGSVEEAFRAARSAIRARAFLTAFAIFVIASSVVAVLWIGASDVFSGRTTAGELGQFLLYSIFAAGALGELSQVWGEISLAAGAAERLAEILKLEPEIAAPENPVKLPERVTGAVKFDEVSFAYKGGSDVPVLHDVELDVKPGETVAVVGPSGAGKSTLFHLLMRFYDPTAGRVSIDGIDLKACDPKDVRGQIALVPQDTVVFGATAAENIAYGRTDAGIEEIRKAAEAAAAADFISTMKDGYDTVIGERGVTLSGGQRQRIAIARAILKDAPILLLDEATSALDAESETLVQAALERLMEGRTTLVIAHRLATVLKADRIIVMDEGRIVETGRHDELVARGGLYAKLAKLQFETGAQAFNGESRSSAAE</sequence>
<feature type="transmembrane region" description="Helical" evidence="9">
    <location>
        <begin position="105"/>
        <end position="125"/>
    </location>
</feature>
<dbReference type="PROSITE" id="PS00211">
    <property type="entry name" value="ABC_TRANSPORTER_1"/>
    <property type="match status" value="1"/>
</dbReference>
<evidence type="ECO:0000259" key="11">
    <source>
        <dbReference type="PROSITE" id="PS50929"/>
    </source>
</evidence>
<dbReference type="InterPro" id="IPR011527">
    <property type="entry name" value="ABC1_TM_dom"/>
</dbReference>
<gene>
    <name evidence="12" type="ORF">GR183_10685</name>
</gene>
<comment type="function">
    <text evidence="8">Part of an ABC transporter complex. Transmembrane domains (TMD) form a pore in the inner membrane and the ATP-binding domain (NBD) is responsible for energy generation.</text>
</comment>
<feature type="transmembrane region" description="Helical" evidence="9">
    <location>
        <begin position="64"/>
        <end position="85"/>
    </location>
</feature>
<keyword evidence="6 9" id="KW-1133">Transmembrane helix</keyword>
<dbReference type="RefSeq" id="WP_160775554.1">
    <property type="nucleotide sequence ID" value="NZ_WUMV01000003.1"/>
</dbReference>
<dbReference type="CDD" id="cd18575">
    <property type="entry name" value="ABC_6TM_bac_exporter_ABCB8_10_like"/>
    <property type="match status" value="1"/>
</dbReference>
<evidence type="ECO:0000256" key="5">
    <source>
        <dbReference type="ARBA" id="ARBA00022840"/>
    </source>
</evidence>
<dbReference type="InterPro" id="IPR017871">
    <property type="entry name" value="ABC_transporter-like_CS"/>
</dbReference>
<evidence type="ECO:0000256" key="7">
    <source>
        <dbReference type="ARBA" id="ARBA00023136"/>
    </source>
</evidence>
<evidence type="ECO:0000256" key="2">
    <source>
        <dbReference type="ARBA" id="ARBA00005417"/>
    </source>
</evidence>
<dbReference type="GO" id="GO:0005524">
    <property type="term" value="F:ATP binding"/>
    <property type="evidence" value="ECO:0007669"/>
    <property type="project" value="UniProtKB-KW"/>
</dbReference>
<name>A0A7X3LUI8_9HYPH</name>
<feature type="transmembrane region" description="Helical" evidence="9">
    <location>
        <begin position="174"/>
        <end position="198"/>
    </location>
</feature>
<protein>
    <submittedName>
        <fullName evidence="12">ATP-binding cassette domain-containing protein</fullName>
    </submittedName>
</protein>
<evidence type="ECO:0000256" key="8">
    <source>
        <dbReference type="ARBA" id="ARBA00024725"/>
    </source>
</evidence>
<evidence type="ECO:0000313" key="13">
    <source>
        <dbReference type="Proteomes" id="UP000433101"/>
    </source>
</evidence>
<dbReference type="Pfam" id="PF00005">
    <property type="entry name" value="ABC_tran"/>
    <property type="match status" value="1"/>
</dbReference>
<dbReference type="Gene3D" id="1.20.1560.10">
    <property type="entry name" value="ABC transporter type 1, transmembrane domain"/>
    <property type="match status" value="1"/>
</dbReference>
<dbReference type="PROSITE" id="PS50893">
    <property type="entry name" value="ABC_TRANSPORTER_2"/>
    <property type="match status" value="1"/>
</dbReference>
<dbReference type="FunFam" id="3.40.50.300:FF:000218">
    <property type="entry name" value="Multidrug ABC transporter ATP-binding protein"/>
    <property type="match status" value="1"/>
</dbReference>
<dbReference type="GO" id="GO:0090374">
    <property type="term" value="P:oligopeptide export from mitochondrion"/>
    <property type="evidence" value="ECO:0007669"/>
    <property type="project" value="TreeGrafter"/>
</dbReference>
<keyword evidence="7 9" id="KW-0472">Membrane</keyword>
<proteinExistence type="inferred from homology"/>
<comment type="caution">
    <text evidence="12">The sequence shown here is derived from an EMBL/GenBank/DDBJ whole genome shotgun (WGS) entry which is preliminary data.</text>
</comment>
<comment type="subcellular location">
    <subcellularLocation>
        <location evidence="1">Cell membrane</location>
        <topology evidence="1">Multi-pass membrane protein</topology>
    </subcellularLocation>
</comment>